<accession>A0A1W2BC80</accession>
<proteinExistence type="predicted"/>
<evidence type="ECO:0000259" key="8">
    <source>
        <dbReference type="Pfam" id="PF00156"/>
    </source>
</evidence>
<organism evidence="9 10">
    <name type="scientific">Polynucleobacter kasalickyi</name>
    <dbReference type="NCBI Taxonomy" id="1938817"/>
    <lineage>
        <taxon>Bacteria</taxon>
        <taxon>Pseudomonadati</taxon>
        <taxon>Pseudomonadota</taxon>
        <taxon>Betaproteobacteria</taxon>
        <taxon>Burkholderiales</taxon>
        <taxon>Burkholderiaceae</taxon>
        <taxon>Polynucleobacter</taxon>
    </lineage>
</organism>
<dbReference type="GO" id="GO:0006166">
    <property type="term" value="P:purine ribonucleoside salvage"/>
    <property type="evidence" value="ECO:0007669"/>
    <property type="project" value="UniProtKB-KW"/>
</dbReference>
<keyword evidence="5" id="KW-0660">Purine salvage</keyword>
<keyword evidence="2 9" id="KW-0328">Glycosyltransferase</keyword>
<evidence type="ECO:0000256" key="2">
    <source>
        <dbReference type="ARBA" id="ARBA00022676"/>
    </source>
</evidence>
<dbReference type="Proteomes" id="UP000192708">
    <property type="component" value="Unassembled WGS sequence"/>
</dbReference>
<dbReference type="InterPro" id="IPR023747">
    <property type="entry name" value="Xanthine_Guanine_PRibTrfase"/>
</dbReference>
<dbReference type="NCBIfam" id="NF006613">
    <property type="entry name" value="PRK09177.1"/>
    <property type="match status" value="1"/>
</dbReference>
<protein>
    <submittedName>
        <fullName evidence="9">Xanthine phosphoribosyltransferase</fullName>
    </submittedName>
</protein>
<dbReference type="GO" id="GO:0032263">
    <property type="term" value="P:GMP salvage"/>
    <property type="evidence" value="ECO:0007669"/>
    <property type="project" value="TreeGrafter"/>
</dbReference>
<keyword evidence="6" id="KW-0460">Magnesium</keyword>
<keyword evidence="10" id="KW-1185">Reference proteome</keyword>
<dbReference type="GO" id="GO:0046872">
    <property type="term" value="F:metal ion binding"/>
    <property type="evidence" value="ECO:0007669"/>
    <property type="project" value="UniProtKB-KW"/>
</dbReference>
<evidence type="ECO:0000256" key="1">
    <source>
        <dbReference type="ARBA" id="ARBA00022475"/>
    </source>
</evidence>
<name>A0A1W2BC80_9BURK</name>
<evidence type="ECO:0000256" key="5">
    <source>
        <dbReference type="ARBA" id="ARBA00022726"/>
    </source>
</evidence>
<dbReference type="GO" id="GO:0000310">
    <property type="term" value="F:xanthine phosphoribosyltransferase activity"/>
    <property type="evidence" value="ECO:0007669"/>
    <property type="project" value="InterPro"/>
</dbReference>
<dbReference type="SUPFAM" id="SSF53271">
    <property type="entry name" value="PRTase-like"/>
    <property type="match status" value="1"/>
</dbReference>
<dbReference type="Pfam" id="PF00156">
    <property type="entry name" value="Pribosyltran"/>
    <property type="match status" value="1"/>
</dbReference>
<dbReference type="OrthoDB" id="307631at2"/>
<reference evidence="9 10" key="1">
    <citation type="submission" date="2017-04" db="EMBL/GenBank/DDBJ databases">
        <authorList>
            <person name="Afonso C.L."/>
            <person name="Miller P.J."/>
            <person name="Scott M.A."/>
            <person name="Spackman E."/>
            <person name="Goraichik I."/>
            <person name="Dimitrov K.M."/>
            <person name="Suarez D.L."/>
            <person name="Swayne D.E."/>
        </authorList>
    </citation>
    <scope>NUCLEOTIDE SEQUENCE [LARGE SCALE GENOMIC DNA]</scope>
    <source>
        <strain evidence="9 10">VK13</strain>
    </source>
</reference>
<keyword evidence="3 9" id="KW-0808">Transferase</keyword>
<dbReference type="PANTHER" id="PTHR39563:SF1">
    <property type="entry name" value="XANTHINE-GUANINE PHOSPHORIBOSYLTRANSFERASE"/>
    <property type="match status" value="1"/>
</dbReference>
<sequence length="171" mass="19363">MSVTNPYQNEVIISWTEIHRDARFLSHLLLAKGPWKGIIAITKGGLIPAALIARELNIKLIDTVCISSYDGNSDGAAQNQKELEVIKMIEGDGDGFLLIDDLVDTGKTAKFIREKLPKAYFCTLYAKPEGKPLVDLYVKEFEQAEWIFFPWDIEYQFSVPIHHRAKIAPKE</sequence>
<evidence type="ECO:0000256" key="3">
    <source>
        <dbReference type="ARBA" id="ARBA00022679"/>
    </source>
</evidence>
<dbReference type="RefSeq" id="WP_084284783.1">
    <property type="nucleotide sequence ID" value="NZ_FWXJ01000012.1"/>
</dbReference>
<keyword evidence="1" id="KW-1003">Cell membrane</keyword>
<evidence type="ECO:0000256" key="6">
    <source>
        <dbReference type="ARBA" id="ARBA00022842"/>
    </source>
</evidence>
<dbReference type="GO" id="GO:0005829">
    <property type="term" value="C:cytosol"/>
    <property type="evidence" value="ECO:0007669"/>
    <property type="project" value="TreeGrafter"/>
</dbReference>
<evidence type="ECO:0000256" key="4">
    <source>
        <dbReference type="ARBA" id="ARBA00022723"/>
    </source>
</evidence>
<dbReference type="GO" id="GO:0032264">
    <property type="term" value="P:IMP salvage"/>
    <property type="evidence" value="ECO:0007669"/>
    <property type="project" value="TreeGrafter"/>
</dbReference>
<evidence type="ECO:0000313" key="10">
    <source>
        <dbReference type="Proteomes" id="UP000192708"/>
    </source>
</evidence>
<gene>
    <name evidence="9" type="ORF">SAMN06296008_11246</name>
</gene>
<dbReference type="CDD" id="cd06223">
    <property type="entry name" value="PRTases_typeI"/>
    <property type="match status" value="1"/>
</dbReference>
<dbReference type="EMBL" id="FWXJ01000012">
    <property type="protein sequence ID" value="SMC70444.1"/>
    <property type="molecule type" value="Genomic_DNA"/>
</dbReference>
<evidence type="ECO:0000256" key="7">
    <source>
        <dbReference type="ARBA" id="ARBA00023136"/>
    </source>
</evidence>
<dbReference type="GO" id="GO:0032265">
    <property type="term" value="P:XMP salvage"/>
    <property type="evidence" value="ECO:0007669"/>
    <property type="project" value="TreeGrafter"/>
</dbReference>
<evidence type="ECO:0000313" key="9">
    <source>
        <dbReference type="EMBL" id="SMC70444.1"/>
    </source>
</evidence>
<dbReference type="InterPro" id="IPR000836">
    <property type="entry name" value="PRTase_dom"/>
</dbReference>
<keyword evidence="7" id="KW-0472">Membrane</keyword>
<dbReference type="AlphaFoldDB" id="A0A1W2BC80"/>
<dbReference type="InterPro" id="IPR029057">
    <property type="entry name" value="PRTase-like"/>
</dbReference>
<dbReference type="PANTHER" id="PTHR39563">
    <property type="entry name" value="XANTHINE PHOSPHORIBOSYLTRANSFERASE"/>
    <property type="match status" value="1"/>
</dbReference>
<dbReference type="STRING" id="1938817.SAMN06296008_11246"/>
<feature type="domain" description="Phosphoribosyltransferase" evidence="8">
    <location>
        <begin position="22"/>
        <end position="157"/>
    </location>
</feature>
<dbReference type="GO" id="GO:0004422">
    <property type="term" value="F:hypoxanthine phosphoribosyltransferase activity"/>
    <property type="evidence" value="ECO:0007669"/>
    <property type="project" value="TreeGrafter"/>
</dbReference>
<dbReference type="Gene3D" id="3.40.50.2020">
    <property type="match status" value="1"/>
</dbReference>
<keyword evidence="4" id="KW-0479">Metal-binding</keyword>